<organism evidence="2 3">
    <name type="scientific">Aspergillus wentii DTO 134E9</name>
    <dbReference type="NCBI Taxonomy" id="1073089"/>
    <lineage>
        <taxon>Eukaryota</taxon>
        <taxon>Fungi</taxon>
        <taxon>Dikarya</taxon>
        <taxon>Ascomycota</taxon>
        <taxon>Pezizomycotina</taxon>
        <taxon>Eurotiomycetes</taxon>
        <taxon>Eurotiomycetidae</taxon>
        <taxon>Eurotiales</taxon>
        <taxon>Aspergillaceae</taxon>
        <taxon>Aspergillus</taxon>
        <taxon>Aspergillus subgen. Cremei</taxon>
    </lineage>
</organism>
<sequence>MAQDSTMTKILTAQAKARCSDEIEASEVGTRDGDGQDVETEIHDEGNRLEDRSDDRCAEFNGSGEGDIEGNRPGDETLGNTAEDDWTAGCDKEYESLAENSVSEPNVTGDWKVEVGSSETIGDVNRECDSIGGEDVDDTADHGIEDHATDDELSRPNATVDMDSAGEVTDGTMVEVDGPRDHGSENHPSDLENTGTDGSADTDSDVKDDAGGESNSEVEADEADDDIPEGNLTDDGDSESDDLVGIKSVVNAIEVGAEPDEGGNCSDAGGSEDHLSEEVSGLNDAVESIAVGEDSELESRTDETDDGHGGIQVRENHPVEDDGSELTGAVVTDVKAA</sequence>
<name>A0A1L9RUV0_ASPWE</name>
<feature type="region of interest" description="Disordered" evidence="1">
    <location>
        <begin position="22"/>
        <end position="86"/>
    </location>
</feature>
<evidence type="ECO:0000313" key="3">
    <source>
        <dbReference type="Proteomes" id="UP000184383"/>
    </source>
</evidence>
<dbReference type="RefSeq" id="XP_040692378.1">
    <property type="nucleotide sequence ID" value="XM_040830316.1"/>
</dbReference>
<feature type="compositionally biased region" description="Basic and acidic residues" evidence="1">
    <location>
        <begin position="297"/>
        <end position="320"/>
    </location>
</feature>
<gene>
    <name evidence="2" type="ORF">ASPWEDRAFT_168596</name>
</gene>
<proteinExistence type="predicted"/>
<dbReference type="EMBL" id="KV878210">
    <property type="protein sequence ID" value="OJJ38702.1"/>
    <property type="molecule type" value="Genomic_DNA"/>
</dbReference>
<evidence type="ECO:0000256" key="1">
    <source>
        <dbReference type="SAM" id="MobiDB-lite"/>
    </source>
</evidence>
<dbReference type="AlphaFoldDB" id="A0A1L9RUV0"/>
<dbReference type="Proteomes" id="UP000184383">
    <property type="component" value="Unassembled WGS sequence"/>
</dbReference>
<feature type="compositionally biased region" description="Acidic residues" evidence="1">
    <location>
        <begin position="216"/>
        <end position="242"/>
    </location>
</feature>
<reference evidence="3" key="1">
    <citation type="journal article" date="2017" name="Genome Biol.">
        <title>Comparative genomics reveals high biological diversity and specific adaptations in the industrially and medically important fungal genus Aspergillus.</title>
        <authorList>
            <person name="de Vries R.P."/>
            <person name="Riley R."/>
            <person name="Wiebenga A."/>
            <person name="Aguilar-Osorio G."/>
            <person name="Amillis S."/>
            <person name="Uchima C.A."/>
            <person name="Anderluh G."/>
            <person name="Asadollahi M."/>
            <person name="Askin M."/>
            <person name="Barry K."/>
            <person name="Battaglia E."/>
            <person name="Bayram O."/>
            <person name="Benocci T."/>
            <person name="Braus-Stromeyer S.A."/>
            <person name="Caldana C."/>
            <person name="Canovas D."/>
            <person name="Cerqueira G.C."/>
            <person name="Chen F."/>
            <person name="Chen W."/>
            <person name="Choi C."/>
            <person name="Clum A."/>
            <person name="Dos Santos R.A."/>
            <person name="Damasio A.R."/>
            <person name="Diallinas G."/>
            <person name="Emri T."/>
            <person name="Fekete E."/>
            <person name="Flipphi M."/>
            <person name="Freyberg S."/>
            <person name="Gallo A."/>
            <person name="Gournas C."/>
            <person name="Habgood R."/>
            <person name="Hainaut M."/>
            <person name="Harispe M.L."/>
            <person name="Henrissat B."/>
            <person name="Hilden K.S."/>
            <person name="Hope R."/>
            <person name="Hossain A."/>
            <person name="Karabika E."/>
            <person name="Karaffa L."/>
            <person name="Karanyi Z."/>
            <person name="Krasevec N."/>
            <person name="Kuo A."/>
            <person name="Kusch H."/>
            <person name="LaButti K."/>
            <person name="Lagendijk E.L."/>
            <person name="Lapidus A."/>
            <person name="Levasseur A."/>
            <person name="Lindquist E."/>
            <person name="Lipzen A."/>
            <person name="Logrieco A.F."/>
            <person name="MacCabe A."/>
            <person name="Maekelae M.R."/>
            <person name="Malavazi I."/>
            <person name="Melin P."/>
            <person name="Meyer V."/>
            <person name="Mielnichuk N."/>
            <person name="Miskei M."/>
            <person name="Molnar A.P."/>
            <person name="Mule G."/>
            <person name="Ngan C.Y."/>
            <person name="Orejas M."/>
            <person name="Orosz E."/>
            <person name="Ouedraogo J.P."/>
            <person name="Overkamp K.M."/>
            <person name="Park H.-S."/>
            <person name="Perrone G."/>
            <person name="Piumi F."/>
            <person name="Punt P.J."/>
            <person name="Ram A.F."/>
            <person name="Ramon A."/>
            <person name="Rauscher S."/>
            <person name="Record E."/>
            <person name="Riano-Pachon D.M."/>
            <person name="Robert V."/>
            <person name="Roehrig J."/>
            <person name="Ruller R."/>
            <person name="Salamov A."/>
            <person name="Salih N.S."/>
            <person name="Samson R.A."/>
            <person name="Sandor E."/>
            <person name="Sanguinetti M."/>
            <person name="Schuetze T."/>
            <person name="Sepcic K."/>
            <person name="Shelest E."/>
            <person name="Sherlock G."/>
            <person name="Sophianopoulou V."/>
            <person name="Squina F.M."/>
            <person name="Sun H."/>
            <person name="Susca A."/>
            <person name="Todd R.B."/>
            <person name="Tsang A."/>
            <person name="Unkles S.E."/>
            <person name="van de Wiele N."/>
            <person name="van Rossen-Uffink D."/>
            <person name="Oliveira J.V."/>
            <person name="Vesth T.C."/>
            <person name="Visser J."/>
            <person name="Yu J.-H."/>
            <person name="Zhou M."/>
            <person name="Andersen M.R."/>
            <person name="Archer D.B."/>
            <person name="Baker S.E."/>
            <person name="Benoit I."/>
            <person name="Brakhage A.A."/>
            <person name="Braus G.H."/>
            <person name="Fischer R."/>
            <person name="Frisvad J.C."/>
            <person name="Goldman G.H."/>
            <person name="Houbraken J."/>
            <person name="Oakley B."/>
            <person name="Pocsi I."/>
            <person name="Scazzocchio C."/>
            <person name="Seiboth B."/>
            <person name="vanKuyk P.A."/>
            <person name="Wortman J."/>
            <person name="Dyer P.S."/>
            <person name="Grigoriev I.V."/>
        </authorList>
    </citation>
    <scope>NUCLEOTIDE SEQUENCE [LARGE SCALE GENOMIC DNA]</scope>
    <source>
        <strain evidence="3">DTO 134E9</strain>
    </source>
</reference>
<feature type="compositionally biased region" description="Basic and acidic residues" evidence="1">
    <location>
        <begin position="177"/>
        <end position="190"/>
    </location>
</feature>
<keyword evidence="3" id="KW-1185">Reference proteome</keyword>
<feature type="region of interest" description="Disordered" evidence="1">
    <location>
        <begin position="115"/>
        <end position="324"/>
    </location>
</feature>
<evidence type="ECO:0000313" key="2">
    <source>
        <dbReference type="EMBL" id="OJJ38702.1"/>
    </source>
</evidence>
<accession>A0A1L9RUV0</accession>
<protein>
    <submittedName>
        <fullName evidence="2">Uncharacterized protein</fullName>
    </submittedName>
</protein>
<dbReference type="VEuPathDB" id="FungiDB:ASPWEDRAFT_168596"/>
<dbReference type="GeneID" id="63746164"/>
<feature type="compositionally biased region" description="Basic and acidic residues" evidence="1">
    <location>
        <begin position="139"/>
        <end position="154"/>
    </location>
</feature>
<feature type="compositionally biased region" description="Basic and acidic residues" evidence="1">
    <location>
        <begin position="29"/>
        <end position="58"/>
    </location>
</feature>